<dbReference type="InterPro" id="IPR027417">
    <property type="entry name" value="P-loop_NTPase"/>
</dbReference>
<dbReference type="Proteomes" id="UP000483035">
    <property type="component" value="Unassembled WGS sequence"/>
</dbReference>
<evidence type="ECO:0000259" key="6">
    <source>
        <dbReference type="PROSITE" id="PS50893"/>
    </source>
</evidence>
<keyword evidence="4 7" id="KW-0067">ATP-binding</keyword>
<dbReference type="PANTHER" id="PTHR43820:SF8">
    <property type="entry name" value="ABC TRANSPORTER SUBSTRATE-BINDING PROTEIN"/>
    <property type="match status" value="1"/>
</dbReference>
<dbReference type="SMART" id="SM00382">
    <property type="entry name" value="AAA"/>
    <property type="match status" value="1"/>
</dbReference>
<dbReference type="Pfam" id="PF00005">
    <property type="entry name" value="ABC_tran"/>
    <property type="match status" value="1"/>
</dbReference>
<dbReference type="PROSITE" id="PS00211">
    <property type="entry name" value="ABC_TRANSPORTER_1"/>
    <property type="match status" value="1"/>
</dbReference>
<sequence length="258" mass="27391">MGASLKITGLSVIYGAAIEALENVSLTVPEGGFVALLGANGAGKSTLLKAVSGLLRFENGRARAGKIEYNGKPIGGLPSYQLARLGILHVREGRFVFPNMTVEENLEAAAFAQAGRGPKLPGHVYDEIFGYFPSLERRRGSLAGYLSGGEQQMLAIGRALFAQPELLMVDEASLGLAPKIAAEIFEILARINRERGLSILVVEQNVSLALRHAAYGYVLESGKLVQEGNAESLMDREKLSKRYLGGSVGEAAPSPAAH</sequence>
<gene>
    <name evidence="7" type="ORF">GR212_34050</name>
</gene>
<dbReference type="PROSITE" id="PS50893">
    <property type="entry name" value="ABC_TRANSPORTER_2"/>
    <property type="match status" value="1"/>
</dbReference>
<evidence type="ECO:0000256" key="4">
    <source>
        <dbReference type="ARBA" id="ARBA00022840"/>
    </source>
</evidence>
<proteinExistence type="inferred from homology"/>
<evidence type="ECO:0000256" key="5">
    <source>
        <dbReference type="ARBA" id="ARBA00022970"/>
    </source>
</evidence>
<reference evidence="7 8" key="1">
    <citation type="submission" date="2019-12" db="EMBL/GenBank/DDBJ databases">
        <title>Rhizobium genotypes associated with high levels of biological nitrogen fixation by grain legumes in a temperate-maritime cropping system.</title>
        <authorList>
            <person name="Maluk M."/>
            <person name="Francesc Ferrando Molina F."/>
            <person name="Lopez Del Egido L."/>
            <person name="Lafos M."/>
            <person name="Langarica-Fuentes A."/>
            <person name="Gebre Yohannes G."/>
            <person name="Young M.W."/>
            <person name="Martin P."/>
            <person name="Gantlett R."/>
            <person name="Kenicer G."/>
            <person name="Hawes C."/>
            <person name="Begg G.S."/>
            <person name="Quilliam R.S."/>
            <person name="Squire G.R."/>
            <person name="Poole P.S."/>
            <person name="Young P.W."/>
            <person name="Iannetta P.M."/>
            <person name="James E.K."/>
        </authorList>
    </citation>
    <scope>NUCLEOTIDE SEQUENCE [LARGE SCALE GENOMIC DNA]</scope>
    <source>
        <strain evidence="7 8">JHI1118</strain>
    </source>
</reference>
<organism evidence="7 8">
    <name type="scientific">Rhizobium lusitanum</name>
    <dbReference type="NCBI Taxonomy" id="293958"/>
    <lineage>
        <taxon>Bacteria</taxon>
        <taxon>Pseudomonadati</taxon>
        <taxon>Pseudomonadota</taxon>
        <taxon>Alphaproteobacteria</taxon>
        <taxon>Hyphomicrobiales</taxon>
        <taxon>Rhizobiaceae</taxon>
        <taxon>Rhizobium/Agrobacterium group</taxon>
        <taxon>Rhizobium</taxon>
    </lineage>
</organism>
<dbReference type="InterPro" id="IPR003439">
    <property type="entry name" value="ABC_transporter-like_ATP-bd"/>
</dbReference>
<dbReference type="Gene3D" id="3.40.50.300">
    <property type="entry name" value="P-loop containing nucleotide triphosphate hydrolases"/>
    <property type="match status" value="1"/>
</dbReference>
<dbReference type="GO" id="GO:0015658">
    <property type="term" value="F:branched-chain amino acid transmembrane transporter activity"/>
    <property type="evidence" value="ECO:0007669"/>
    <property type="project" value="TreeGrafter"/>
</dbReference>
<dbReference type="PANTHER" id="PTHR43820">
    <property type="entry name" value="HIGH-AFFINITY BRANCHED-CHAIN AMINO ACID TRANSPORT ATP-BINDING PROTEIN LIVF"/>
    <property type="match status" value="1"/>
</dbReference>
<evidence type="ECO:0000313" key="7">
    <source>
        <dbReference type="EMBL" id="NEI74570.1"/>
    </source>
</evidence>
<evidence type="ECO:0000256" key="1">
    <source>
        <dbReference type="ARBA" id="ARBA00005417"/>
    </source>
</evidence>
<keyword evidence="5" id="KW-0029">Amino-acid transport</keyword>
<dbReference type="SUPFAM" id="SSF52540">
    <property type="entry name" value="P-loop containing nucleoside triphosphate hydrolases"/>
    <property type="match status" value="1"/>
</dbReference>
<dbReference type="EMBL" id="WUEY01000033">
    <property type="protein sequence ID" value="NEI74570.1"/>
    <property type="molecule type" value="Genomic_DNA"/>
</dbReference>
<dbReference type="GO" id="GO:0015807">
    <property type="term" value="P:L-amino acid transport"/>
    <property type="evidence" value="ECO:0007669"/>
    <property type="project" value="TreeGrafter"/>
</dbReference>
<dbReference type="InterPro" id="IPR017871">
    <property type="entry name" value="ABC_transporter-like_CS"/>
</dbReference>
<name>A0A6L9UL49_9HYPH</name>
<keyword evidence="2" id="KW-0813">Transport</keyword>
<protein>
    <submittedName>
        <fullName evidence="7">ATP-binding cassette domain-containing protein</fullName>
    </submittedName>
</protein>
<comment type="similarity">
    <text evidence="1">Belongs to the ABC transporter superfamily.</text>
</comment>
<evidence type="ECO:0000313" key="8">
    <source>
        <dbReference type="Proteomes" id="UP000483035"/>
    </source>
</evidence>
<dbReference type="InterPro" id="IPR003593">
    <property type="entry name" value="AAA+_ATPase"/>
</dbReference>
<dbReference type="CDD" id="cd03224">
    <property type="entry name" value="ABC_TM1139_LivF_branched"/>
    <property type="match status" value="1"/>
</dbReference>
<feature type="domain" description="ABC transporter" evidence="6">
    <location>
        <begin position="5"/>
        <end position="246"/>
    </location>
</feature>
<dbReference type="AlphaFoldDB" id="A0A6L9UL49"/>
<evidence type="ECO:0000256" key="2">
    <source>
        <dbReference type="ARBA" id="ARBA00022448"/>
    </source>
</evidence>
<dbReference type="RefSeq" id="WP_163993968.1">
    <property type="nucleotide sequence ID" value="NZ_WUEY01000033.1"/>
</dbReference>
<dbReference type="InterPro" id="IPR052156">
    <property type="entry name" value="BCAA_Transport_ATP-bd_LivF"/>
</dbReference>
<evidence type="ECO:0000256" key="3">
    <source>
        <dbReference type="ARBA" id="ARBA00022741"/>
    </source>
</evidence>
<keyword evidence="3" id="KW-0547">Nucleotide-binding</keyword>
<dbReference type="GO" id="GO:0016887">
    <property type="term" value="F:ATP hydrolysis activity"/>
    <property type="evidence" value="ECO:0007669"/>
    <property type="project" value="InterPro"/>
</dbReference>
<accession>A0A6L9UL49</accession>
<comment type="caution">
    <text evidence="7">The sequence shown here is derived from an EMBL/GenBank/DDBJ whole genome shotgun (WGS) entry which is preliminary data.</text>
</comment>
<dbReference type="GO" id="GO:0005524">
    <property type="term" value="F:ATP binding"/>
    <property type="evidence" value="ECO:0007669"/>
    <property type="project" value="UniProtKB-KW"/>
</dbReference>